<dbReference type="Gene3D" id="2.160.20.80">
    <property type="entry name" value="E3 ubiquitin-protein ligase SopA"/>
    <property type="match status" value="1"/>
</dbReference>
<dbReference type="EMBL" id="UINC01165517">
    <property type="protein sequence ID" value="SVD66949.1"/>
    <property type="molecule type" value="Genomic_DNA"/>
</dbReference>
<protein>
    <recommendedName>
        <fullName evidence="2">Pentapeptide repeat-containing protein</fullName>
    </recommendedName>
</protein>
<name>A0A382X7V0_9ZZZZ</name>
<sequence>MANDGHLKILHDETDVWNRWREENAHVMPDLNSADVGGANFRNADLNGANLRLAELGGADFSYATWTDGSKCAQGAIGGCNGG</sequence>
<dbReference type="InterPro" id="IPR001646">
    <property type="entry name" value="5peptide_repeat"/>
</dbReference>
<dbReference type="AlphaFoldDB" id="A0A382X7V0"/>
<organism evidence="1">
    <name type="scientific">marine metagenome</name>
    <dbReference type="NCBI Taxonomy" id="408172"/>
    <lineage>
        <taxon>unclassified sequences</taxon>
        <taxon>metagenomes</taxon>
        <taxon>ecological metagenomes</taxon>
    </lineage>
</organism>
<dbReference type="SUPFAM" id="SSF141571">
    <property type="entry name" value="Pentapeptide repeat-like"/>
    <property type="match status" value="1"/>
</dbReference>
<proteinExistence type="predicted"/>
<dbReference type="Pfam" id="PF00805">
    <property type="entry name" value="Pentapeptide"/>
    <property type="match status" value="1"/>
</dbReference>
<evidence type="ECO:0000313" key="1">
    <source>
        <dbReference type="EMBL" id="SVD66949.1"/>
    </source>
</evidence>
<accession>A0A382X7V0</accession>
<evidence type="ECO:0008006" key="2">
    <source>
        <dbReference type="Google" id="ProtNLM"/>
    </source>
</evidence>
<gene>
    <name evidence="1" type="ORF">METZ01_LOCUS419803</name>
</gene>
<reference evidence="1" key="1">
    <citation type="submission" date="2018-05" db="EMBL/GenBank/DDBJ databases">
        <authorList>
            <person name="Lanie J.A."/>
            <person name="Ng W.-L."/>
            <person name="Kazmierczak K.M."/>
            <person name="Andrzejewski T.M."/>
            <person name="Davidsen T.M."/>
            <person name="Wayne K.J."/>
            <person name="Tettelin H."/>
            <person name="Glass J.I."/>
            <person name="Rusch D."/>
            <person name="Podicherti R."/>
            <person name="Tsui H.-C.T."/>
            <person name="Winkler M.E."/>
        </authorList>
    </citation>
    <scope>NUCLEOTIDE SEQUENCE</scope>
</reference>